<gene>
    <name evidence="7" type="ORF">PV11_05641</name>
</gene>
<feature type="transmembrane region" description="Helical" evidence="6">
    <location>
        <begin position="93"/>
        <end position="113"/>
    </location>
</feature>
<dbReference type="PANTHER" id="PTHR31123">
    <property type="entry name" value="ACCUMULATION OF DYADS PROTEIN 2-RELATED"/>
    <property type="match status" value="1"/>
</dbReference>
<feature type="transmembrane region" description="Helical" evidence="6">
    <location>
        <begin position="60"/>
        <end position="81"/>
    </location>
</feature>
<feature type="transmembrane region" description="Helical" evidence="6">
    <location>
        <begin position="32"/>
        <end position="53"/>
    </location>
</feature>
<name>A0A0D1W4K9_9EURO</name>
<comment type="similarity">
    <text evidence="2">Belongs to the acetate uptake transporter (AceTr) (TC 2.A.96) family.</text>
</comment>
<dbReference type="GO" id="GO:0015123">
    <property type="term" value="F:acetate transmembrane transporter activity"/>
    <property type="evidence" value="ECO:0007669"/>
    <property type="project" value="TreeGrafter"/>
</dbReference>
<dbReference type="GO" id="GO:0005886">
    <property type="term" value="C:plasma membrane"/>
    <property type="evidence" value="ECO:0007669"/>
    <property type="project" value="TreeGrafter"/>
</dbReference>
<keyword evidence="4 6" id="KW-1133">Transmembrane helix</keyword>
<dbReference type="Proteomes" id="UP000053599">
    <property type="component" value="Unassembled WGS sequence"/>
</dbReference>
<keyword evidence="5 6" id="KW-0472">Membrane</keyword>
<dbReference type="InterPro" id="IPR000791">
    <property type="entry name" value="Gpr1/Fun34/SatP-like"/>
</dbReference>
<dbReference type="OrthoDB" id="4110478at2759"/>
<reference evidence="7 8" key="1">
    <citation type="submission" date="2015-01" db="EMBL/GenBank/DDBJ databases">
        <title>The Genome Sequence of Exophiala sideris CBS121828.</title>
        <authorList>
            <consortium name="The Broad Institute Genomics Platform"/>
            <person name="Cuomo C."/>
            <person name="de Hoog S."/>
            <person name="Gorbushina A."/>
            <person name="Stielow B."/>
            <person name="Teixiera M."/>
            <person name="Abouelleil A."/>
            <person name="Chapman S.B."/>
            <person name="Priest M."/>
            <person name="Young S.K."/>
            <person name="Wortman J."/>
            <person name="Nusbaum C."/>
            <person name="Birren B."/>
        </authorList>
    </citation>
    <scope>NUCLEOTIDE SEQUENCE [LARGE SCALE GENOMIC DNA]</scope>
    <source>
        <strain evidence="7 8">CBS 121828</strain>
    </source>
</reference>
<dbReference type="STRING" id="1016849.A0A0D1W4K9"/>
<evidence type="ECO:0000256" key="2">
    <source>
        <dbReference type="ARBA" id="ARBA00005587"/>
    </source>
</evidence>
<evidence type="ECO:0000256" key="4">
    <source>
        <dbReference type="ARBA" id="ARBA00022989"/>
    </source>
</evidence>
<evidence type="ECO:0000256" key="6">
    <source>
        <dbReference type="SAM" id="Phobius"/>
    </source>
</evidence>
<keyword evidence="3 6" id="KW-0812">Transmembrane</keyword>
<protein>
    <submittedName>
        <fullName evidence="7">Uncharacterized protein</fullName>
    </submittedName>
</protein>
<evidence type="ECO:0000256" key="1">
    <source>
        <dbReference type="ARBA" id="ARBA00004141"/>
    </source>
</evidence>
<dbReference type="HOGENOM" id="CLU_051062_4_2_1"/>
<dbReference type="InterPro" id="IPR051633">
    <property type="entry name" value="AceTr"/>
</dbReference>
<dbReference type="EMBL" id="KN846952">
    <property type="protein sequence ID" value="KIV83635.1"/>
    <property type="molecule type" value="Genomic_DNA"/>
</dbReference>
<organism evidence="7 8">
    <name type="scientific">Exophiala sideris</name>
    <dbReference type="NCBI Taxonomy" id="1016849"/>
    <lineage>
        <taxon>Eukaryota</taxon>
        <taxon>Fungi</taxon>
        <taxon>Dikarya</taxon>
        <taxon>Ascomycota</taxon>
        <taxon>Pezizomycotina</taxon>
        <taxon>Eurotiomycetes</taxon>
        <taxon>Chaetothyriomycetidae</taxon>
        <taxon>Chaetothyriales</taxon>
        <taxon>Herpotrichiellaceae</taxon>
        <taxon>Exophiala</taxon>
    </lineage>
</organism>
<accession>A0A0D1W4K9</accession>
<dbReference type="AlphaFoldDB" id="A0A0D1W4K9"/>
<evidence type="ECO:0000313" key="8">
    <source>
        <dbReference type="Proteomes" id="UP000053599"/>
    </source>
</evidence>
<proteinExistence type="inferred from homology"/>
<dbReference type="Pfam" id="PF01184">
    <property type="entry name" value="Gpr1_Fun34_YaaH"/>
    <property type="match status" value="1"/>
</dbReference>
<dbReference type="PANTHER" id="PTHR31123:SF4">
    <property type="entry name" value="PROTEIN ALCS"/>
    <property type="match status" value="1"/>
</dbReference>
<comment type="subcellular location">
    <subcellularLocation>
        <location evidence="1">Membrane</location>
        <topology evidence="1">Multi-pass membrane protein</topology>
    </subcellularLocation>
</comment>
<evidence type="ECO:0000256" key="3">
    <source>
        <dbReference type="ARBA" id="ARBA00022692"/>
    </source>
</evidence>
<sequence length="149" mass="15727">MAVAGTIIPWFNSAGAYSSTGTDTIEGLESPAFNSSFAFLILMMGVLNFLFLVCSIRTNAALFVIFSAAVPGFAALAGAHWKIALGQTEAAETLTVASGALFFVCALGGWYILCAQMLESTDMPFQLPVGDLSHLLKRKPSAKSEEHSA</sequence>
<evidence type="ECO:0000256" key="5">
    <source>
        <dbReference type="ARBA" id="ARBA00023136"/>
    </source>
</evidence>
<evidence type="ECO:0000313" key="7">
    <source>
        <dbReference type="EMBL" id="KIV83635.1"/>
    </source>
</evidence>